<keyword evidence="1" id="KW-1133">Transmembrane helix</keyword>
<evidence type="ECO:0000256" key="1">
    <source>
        <dbReference type="SAM" id="Phobius"/>
    </source>
</evidence>
<reference evidence="2 3" key="1">
    <citation type="submission" date="2019-04" db="EMBL/GenBank/DDBJ databases">
        <title>Psychroflexus halotolerans sp. nov., isolated from a marine solar saltern.</title>
        <authorList>
            <person name="Feng X."/>
        </authorList>
    </citation>
    <scope>NUCLEOTIDE SEQUENCE [LARGE SCALE GENOMIC DNA]</scope>
    <source>
        <strain evidence="2 3">WDS2C27</strain>
    </source>
</reference>
<dbReference type="OrthoDB" id="345237at2"/>
<name>A0A4U5TTF8_9FLAO</name>
<dbReference type="EMBL" id="SWMU01000001">
    <property type="protein sequence ID" value="TKS57496.1"/>
    <property type="molecule type" value="Genomic_DNA"/>
</dbReference>
<dbReference type="InterPro" id="IPR025461">
    <property type="entry name" value="ABA4-like"/>
</dbReference>
<feature type="transmembrane region" description="Helical" evidence="1">
    <location>
        <begin position="6"/>
        <end position="24"/>
    </location>
</feature>
<dbReference type="Proteomes" id="UP000306552">
    <property type="component" value="Unassembled WGS sequence"/>
</dbReference>
<feature type="transmembrane region" description="Helical" evidence="1">
    <location>
        <begin position="108"/>
        <end position="130"/>
    </location>
</feature>
<dbReference type="Pfam" id="PF14108">
    <property type="entry name" value="ABA4-like"/>
    <property type="match status" value="1"/>
</dbReference>
<comment type="caution">
    <text evidence="2">The sequence shown here is derived from an EMBL/GenBank/DDBJ whole genome shotgun (WGS) entry which is preliminary data.</text>
</comment>
<protein>
    <submittedName>
        <fullName evidence="2">DUF4281 domain-containing protein</fullName>
    </submittedName>
</protein>
<keyword evidence="1" id="KW-0812">Transmembrane</keyword>
<sequence>MSASIVFQIVNTIVIPAWLILIFFPKKSWRKPVIYAFAIIMALLYIFYLVNSLGDLELDAFNSLEGIKAMFTSNKAVLTGWIHYLVFDLLIGHWIVGHAQKHGISHYLIIPCLLLCFMFGPAGYCLYMLIKLIKTKTLYEAKI</sequence>
<evidence type="ECO:0000313" key="3">
    <source>
        <dbReference type="Proteomes" id="UP000306552"/>
    </source>
</evidence>
<evidence type="ECO:0000313" key="2">
    <source>
        <dbReference type="EMBL" id="TKS57496.1"/>
    </source>
</evidence>
<dbReference type="PANTHER" id="PTHR34543">
    <property type="entry name" value="PROTEIN ABA DEFICIENT 4, CHLOROPLASTIC"/>
    <property type="match status" value="1"/>
</dbReference>
<feature type="transmembrane region" description="Helical" evidence="1">
    <location>
        <begin position="78"/>
        <end position="96"/>
    </location>
</feature>
<gene>
    <name evidence="2" type="ORF">FCN74_03505</name>
</gene>
<keyword evidence="1" id="KW-0472">Membrane</keyword>
<keyword evidence="3" id="KW-1185">Reference proteome</keyword>
<dbReference type="PANTHER" id="PTHR34543:SF1">
    <property type="entry name" value="PROTEIN ABA DEFICIENT 4, CHLOROPLASTIC"/>
    <property type="match status" value="1"/>
</dbReference>
<organism evidence="2 3">
    <name type="scientific">Mesohalobacter halotolerans</name>
    <dbReference type="NCBI Taxonomy" id="1883405"/>
    <lineage>
        <taxon>Bacteria</taxon>
        <taxon>Pseudomonadati</taxon>
        <taxon>Bacteroidota</taxon>
        <taxon>Flavobacteriia</taxon>
        <taxon>Flavobacteriales</taxon>
        <taxon>Flavobacteriaceae</taxon>
        <taxon>Mesohalobacter</taxon>
    </lineage>
</organism>
<accession>A0A4U5TTF8</accession>
<feature type="transmembrane region" description="Helical" evidence="1">
    <location>
        <begin position="33"/>
        <end position="50"/>
    </location>
</feature>
<proteinExistence type="predicted"/>
<dbReference type="AlphaFoldDB" id="A0A4U5TTF8"/>
<dbReference type="RefSeq" id="WP_138931197.1">
    <property type="nucleotide sequence ID" value="NZ_SWMU01000001.1"/>
</dbReference>